<gene>
    <name evidence="4" type="ORF">J2T09_000425</name>
</gene>
<name>A0ABT9PP83_9HYPH</name>
<proteinExistence type="predicted"/>
<dbReference type="Gene3D" id="2.30.38.10">
    <property type="entry name" value="Luciferase, Domain 3"/>
    <property type="match status" value="1"/>
</dbReference>
<reference evidence="4 5" key="1">
    <citation type="submission" date="2023-07" db="EMBL/GenBank/DDBJ databases">
        <title>Sorghum-associated microbial communities from plants grown in Nebraska, USA.</title>
        <authorList>
            <person name="Schachtman D."/>
        </authorList>
    </citation>
    <scope>NUCLEOTIDE SEQUENCE [LARGE SCALE GENOMIC DNA]</scope>
    <source>
        <strain evidence="4 5">DS1307</strain>
    </source>
</reference>
<dbReference type="Gene3D" id="3.40.50.980">
    <property type="match status" value="2"/>
</dbReference>
<comment type="caution">
    <text evidence="4">The sequence shown here is derived from an EMBL/GenBank/DDBJ whole genome shotgun (WGS) entry which is preliminary data.</text>
</comment>
<accession>A0ABT9PP83</accession>
<dbReference type="Proteomes" id="UP001241472">
    <property type="component" value="Unassembled WGS sequence"/>
</dbReference>
<dbReference type="PANTHER" id="PTHR43767">
    <property type="entry name" value="LONG-CHAIN-FATTY-ACID--COA LIGASE"/>
    <property type="match status" value="1"/>
</dbReference>
<keyword evidence="4" id="KW-0436">Ligase</keyword>
<dbReference type="EMBL" id="JAUSRF010000001">
    <property type="protein sequence ID" value="MDP9835684.1"/>
    <property type="molecule type" value="Genomic_DNA"/>
</dbReference>
<dbReference type="InterPro" id="IPR020845">
    <property type="entry name" value="AMP-binding_CS"/>
</dbReference>
<dbReference type="PANTHER" id="PTHR43767:SF1">
    <property type="entry name" value="NONRIBOSOMAL PEPTIDE SYNTHASE PES1 (EUROFUNG)-RELATED"/>
    <property type="match status" value="1"/>
</dbReference>
<dbReference type="InterPro" id="IPR000873">
    <property type="entry name" value="AMP-dep_synth/lig_dom"/>
</dbReference>
<dbReference type="GO" id="GO:0016874">
    <property type="term" value="F:ligase activity"/>
    <property type="evidence" value="ECO:0007669"/>
    <property type="project" value="UniProtKB-KW"/>
</dbReference>
<dbReference type="Gene3D" id="3.30.300.30">
    <property type="match status" value="1"/>
</dbReference>
<organism evidence="4 5">
    <name type="scientific">Neorhizobium huautlense</name>
    <dbReference type="NCBI Taxonomy" id="67774"/>
    <lineage>
        <taxon>Bacteria</taxon>
        <taxon>Pseudomonadati</taxon>
        <taxon>Pseudomonadota</taxon>
        <taxon>Alphaproteobacteria</taxon>
        <taxon>Hyphomicrobiales</taxon>
        <taxon>Rhizobiaceae</taxon>
        <taxon>Rhizobium/Agrobacterium group</taxon>
        <taxon>Neorhizobium</taxon>
    </lineage>
</organism>
<evidence type="ECO:0000259" key="2">
    <source>
        <dbReference type="Pfam" id="PF00501"/>
    </source>
</evidence>
<dbReference type="CDD" id="cd05920">
    <property type="entry name" value="23DHB-AMP_lg"/>
    <property type="match status" value="1"/>
</dbReference>
<feature type="domain" description="AMP-dependent synthetase/ligase" evidence="2">
    <location>
        <begin position="37"/>
        <end position="398"/>
    </location>
</feature>
<dbReference type="RefSeq" id="WP_306830538.1">
    <property type="nucleotide sequence ID" value="NZ_JAUSRF010000001.1"/>
</dbReference>
<dbReference type="PROSITE" id="PS00455">
    <property type="entry name" value="AMP_BINDING"/>
    <property type="match status" value="1"/>
</dbReference>
<keyword evidence="1" id="KW-0479">Metal-binding</keyword>
<dbReference type="InterPro" id="IPR025110">
    <property type="entry name" value="AMP-bd_C"/>
</dbReference>
<dbReference type="SUPFAM" id="SSF56801">
    <property type="entry name" value="Acetyl-CoA synthetase-like"/>
    <property type="match status" value="1"/>
</dbReference>
<sequence length="548" mass="59762">MTGENHTDMPTWPQEFREHYANEGFWRDETFAGTIDRLATEYDEKTALIDGDHRLTYAELQQRIHALAAGLSALGLSRGDKAVVQMPNRSAFVEIVFALMRLGVVPVLALPAHRHLEIGRFLEFTEASAFFVADRAGGFDYRGLARELKPNLPSLAHVVVDGDAEEFLSLSSLYRHGETVPDAPQPDDVAVFQISGGTTGVPKLIPRRHNEYLYNIRTAASVSGMGAVTVYLCALPVAHNFPLACPGIIGTLMNGGTVVMAPDPGADTAFALMDAHKVTISGVVPPLALLWMEEAEKRRYRPRSLQVLQVGGAKMSAEPARHVKPKLGCTLQQVFGMAEGLICFTRLDAPEEVIVNTQGRPMSPGDEIRVVDADGNDVAPGETGELLTRGPYTIRGYYRVPEHNARAFTADGFYRTGDIVRLAYGGNVVVSGRDKDQINRGGEKIAPEEVENLLLAHDDIHDAAVVGLPDPVLGERICAFVISRSGQTKTLALNRHLRGRGLASFKMPDDFVFVPSFPETGIGKISKKELREKLKALHLEQISISKAG</sequence>
<evidence type="ECO:0000256" key="1">
    <source>
        <dbReference type="ARBA" id="ARBA00022723"/>
    </source>
</evidence>
<evidence type="ECO:0000259" key="3">
    <source>
        <dbReference type="Pfam" id="PF13193"/>
    </source>
</evidence>
<evidence type="ECO:0000313" key="4">
    <source>
        <dbReference type="EMBL" id="MDP9835684.1"/>
    </source>
</evidence>
<dbReference type="InterPro" id="IPR045851">
    <property type="entry name" value="AMP-bd_C_sf"/>
</dbReference>
<dbReference type="Pfam" id="PF13193">
    <property type="entry name" value="AMP-binding_C"/>
    <property type="match status" value="1"/>
</dbReference>
<protein>
    <submittedName>
        <fullName evidence="4">2,3-dihydroxybenzoate-AMP ligase</fullName>
    </submittedName>
</protein>
<keyword evidence="5" id="KW-1185">Reference proteome</keyword>
<feature type="domain" description="AMP-binding enzyme C-terminal" evidence="3">
    <location>
        <begin position="449"/>
        <end position="524"/>
    </location>
</feature>
<dbReference type="InterPro" id="IPR050237">
    <property type="entry name" value="ATP-dep_AMP-bd_enzyme"/>
</dbReference>
<dbReference type="Pfam" id="PF00501">
    <property type="entry name" value="AMP-binding"/>
    <property type="match status" value="1"/>
</dbReference>
<evidence type="ECO:0000313" key="5">
    <source>
        <dbReference type="Proteomes" id="UP001241472"/>
    </source>
</evidence>